<keyword evidence="5" id="KW-0472">Membrane</keyword>
<keyword evidence="7" id="KW-1185">Reference proteome</keyword>
<evidence type="ECO:0000256" key="2">
    <source>
        <dbReference type="ARBA" id="ARBA00022692"/>
    </source>
</evidence>
<dbReference type="PANTHER" id="PTHR21377:SF1">
    <property type="entry name" value="PROTEIN FAM210A"/>
    <property type="match status" value="1"/>
</dbReference>
<comment type="caution">
    <text evidence="6">The sequence shown here is derived from an EMBL/GenBank/DDBJ whole genome shotgun (WGS) entry which is preliminary data.</text>
</comment>
<comment type="subcellular location">
    <subcellularLocation>
        <location evidence="1">Membrane</location>
        <topology evidence="1">Single-pass membrane protein</topology>
    </subcellularLocation>
</comment>
<dbReference type="InterPro" id="IPR045866">
    <property type="entry name" value="FAM210A/B-like"/>
</dbReference>
<evidence type="ECO:0000256" key="4">
    <source>
        <dbReference type="ARBA" id="ARBA00023054"/>
    </source>
</evidence>
<dbReference type="InterPro" id="IPR009688">
    <property type="entry name" value="FAM210A/B-like_dom"/>
</dbReference>
<sequence length="219" mass="24969">MVSFTNSPLHIGFGGIVRHIKSLASKKLDVIVHKRHFRVSHSQSTPSKFSEVEGWSHTVLLNAKGRRTADFSALVVRRCSEKLPKKGRKESTVRKVKILFSRYWYVVIPVYLILDVSSASIFYLLLTSGFDLVRIMKLFNMDEQSIEKVEKKTKTAAGRLAIVFILLKLTAPIRYALTLALSTLAIGYLGKMGFSKEPKCLATVRKYLWESFRRNKCKK</sequence>
<dbReference type="Pfam" id="PF06916">
    <property type="entry name" value="FAM210A-B_dom"/>
    <property type="match status" value="1"/>
</dbReference>
<keyword evidence="3" id="KW-1133">Transmembrane helix</keyword>
<evidence type="ECO:0000313" key="6">
    <source>
        <dbReference type="EMBL" id="KAF6208431.1"/>
    </source>
</evidence>
<evidence type="ECO:0000256" key="3">
    <source>
        <dbReference type="ARBA" id="ARBA00022989"/>
    </source>
</evidence>
<name>A0A6A4ITA7_APOLU</name>
<dbReference type="OrthoDB" id="5874039at2759"/>
<keyword evidence="2" id="KW-0812">Transmembrane</keyword>
<dbReference type="PANTHER" id="PTHR21377">
    <property type="entry name" value="PROTEIN FAM210B, MITOCHONDRIAL"/>
    <property type="match status" value="1"/>
</dbReference>
<dbReference type="GO" id="GO:0005739">
    <property type="term" value="C:mitochondrion"/>
    <property type="evidence" value="ECO:0007669"/>
    <property type="project" value="TreeGrafter"/>
</dbReference>
<evidence type="ECO:0000313" key="7">
    <source>
        <dbReference type="Proteomes" id="UP000466442"/>
    </source>
</evidence>
<organism evidence="6 7">
    <name type="scientific">Apolygus lucorum</name>
    <name type="common">Small green plant bug</name>
    <name type="synonym">Lygocoris lucorum</name>
    <dbReference type="NCBI Taxonomy" id="248454"/>
    <lineage>
        <taxon>Eukaryota</taxon>
        <taxon>Metazoa</taxon>
        <taxon>Ecdysozoa</taxon>
        <taxon>Arthropoda</taxon>
        <taxon>Hexapoda</taxon>
        <taxon>Insecta</taxon>
        <taxon>Pterygota</taxon>
        <taxon>Neoptera</taxon>
        <taxon>Paraneoptera</taxon>
        <taxon>Hemiptera</taxon>
        <taxon>Heteroptera</taxon>
        <taxon>Panheteroptera</taxon>
        <taxon>Cimicomorpha</taxon>
        <taxon>Miridae</taxon>
        <taxon>Mirini</taxon>
        <taxon>Apolygus</taxon>
    </lineage>
</organism>
<proteinExistence type="predicted"/>
<evidence type="ECO:0000256" key="5">
    <source>
        <dbReference type="ARBA" id="ARBA00023136"/>
    </source>
</evidence>
<reference evidence="6" key="1">
    <citation type="journal article" date="2021" name="Mol. Ecol. Resour.">
        <title>Apolygus lucorum genome provides insights into omnivorousness and mesophyll feeding.</title>
        <authorList>
            <person name="Liu Y."/>
            <person name="Liu H."/>
            <person name="Wang H."/>
            <person name="Huang T."/>
            <person name="Liu B."/>
            <person name="Yang B."/>
            <person name="Yin L."/>
            <person name="Li B."/>
            <person name="Zhang Y."/>
            <person name="Zhang S."/>
            <person name="Jiang F."/>
            <person name="Zhang X."/>
            <person name="Ren Y."/>
            <person name="Wang B."/>
            <person name="Wang S."/>
            <person name="Lu Y."/>
            <person name="Wu K."/>
            <person name="Fan W."/>
            <person name="Wang G."/>
        </authorList>
    </citation>
    <scope>NUCLEOTIDE SEQUENCE</scope>
    <source>
        <strain evidence="6">12Hb</strain>
    </source>
</reference>
<dbReference type="GO" id="GO:0016020">
    <property type="term" value="C:membrane"/>
    <property type="evidence" value="ECO:0007669"/>
    <property type="project" value="UniProtKB-SubCell"/>
</dbReference>
<dbReference type="EMBL" id="WIXP02000007">
    <property type="protein sequence ID" value="KAF6208431.1"/>
    <property type="molecule type" value="Genomic_DNA"/>
</dbReference>
<accession>A0A6A4ITA7</accession>
<protein>
    <submittedName>
        <fullName evidence="6">Uncharacterized protein</fullName>
    </submittedName>
</protein>
<gene>
    <name evidence="6" type="ORF">GE061_016887</name>
</gene>
<keyword evidence="4" id="KW-0175">Coiled coil</keyword>
<dbReference type="Proteomes" id="UP000466442">
    <property type="component" value="Unassembled WGS sequence"/>
</dbReference>
<dbReference type="AlphaFoldDB" id="A0A6A4ITA7"/>
<evidence type="ECO:0000256" key="1">
    <source>
        <dbReference type="ARBA" id="ARBA00004167"/>
    </source>
</evidence>